<dbReference type="Pfam" id="PF00582">
    <property type="entry name" value="Usp"/>
    <property type="match status" value="1"/>
</dbReference>
<name>A0A495QR30_9EURY</name>
<dbReference type="SUPFAM" id="SSF52402">
    <property type="entry name" value="Adenine nucleotide alpha hydrolases-like"/>
    <property type="match status" value="1"/>
</dbReference>
<dbReference type="Gene3D" id="3.40.50.620">
    <property type="entry name" value="HUPs"/>
    <property type="match status" value="1"/>
</dbReference>
<evidence type="ECO:0000256" key="1">
    <source>
        <dbReference type="ARBA" id="ARBA00008791"/>
    </source>
</evidence>
<dbReference type="AlphaFoldDB" id="A0A495QR30"/>
<dbReference type="PANTHER" id="PTHR46268:SF24">
    <property type="entry name" value="UNIVERSAL STRESS PROTEIN"/>
    <property type="match status" value="1"/>
</dbReference>
<evidence type="ECO:0000259" key="2">
    <source>
        <dbReference type="Pfam" id="PF00582"/>
    </source>
</evidence>
<proteinExistence type="inferred from homology"/>
<organism evidence="3 4">
    <name type="scientific">Haloarcula quadrata</name>
    <dbReference type="NCBI Taxonomy" id="182779"/>
    <lineage>
        <taxon>Archaea</taxon>
        <taxon>Methanobacteriati</taxon>
        <taxon>Methanobacteriota</taxon>
        <taxon>Stenosarchaea group</taxon>
        <taxon>Halobacteria</taxon>
        <taxon>Halobacteriales</taxon>
        <taxon>Haloarculaceae</taxon>
        <taxon>Haloarcula</taxon>
    </lineage>
</organism>
<protein>
    <submittedName>
        <fullName evidence="3">Nucleotide-binding universal stress UspA family protein</fullName>
    </submittedName>
</protein>
<dbReference type="Proteomes" id="UP000268233">
    <property type="component" value="Unassembled WGS sequence"/>
</dbReference>
<accession>A0A495QR30</accession>
<comment type="similarity">
    <text evidence="1">Belongs to the universal stress protein A family.</text>
</comment>
<evidence type="ECO:0000313" key="3">
    <source>
        <dbReference type="EMBL" id="RKS75936.1"/>
    </source>
</evidence>
<dbReference type="PRINTS" id="PR01438">
    <property type="entry name" value="UNVRSLSTRESS"/>
</dbReference>
<dbReference type="CDD" id="cd00293">
    <property type="entry name" value="USP-like"/>
    <property type="match status" value="1"/>
</dbReference>
<dbReference type="PANTHER" id="PTHR46268">
    <property type="entry name" value="STRESS RESPONSE PROTEIN NHAX"/>
    <property type="match status" value="1"/>
</dbReference>
<evidence type="ECO:0000313" key="4">
    <source>
        <dbReference type="Proteomes" id="UP000268233"/>
    </source>
</evidence>
<reference evidence="3 4" key="1">
    <citation type="submission" date="2018-10" db="EMBL/GenBank/DDBJ databases">
        <title>Genomic Encyclopedia of Archaeal and Bacterial Type Strains, Phase II (KMG-II): from individual species to whole genera.</title>
        <authorList>
            <person name="Goeker M."/>
        </authorList>
    </citation>
    <scope>NUCLEOTIDE SEQUENCE [LARGE SCALE GENOMIC DNA]</scope>
    <source>
        <strain evidence="3 4">DSM 11927</strain>
    </source>
</reference>
<dbReference type="InterPro" id="IPR006016">
    <property type="entry name" value="UspA"/>
</dbReference>
<dbReference type="InterPro" id="IPR006015">
    <property type="entry name" value="Universal_stress_UspA"/>
</dbReference>
<gene>
    <name evidence="3" type="ORF">BDK61_4557</name>
</gene>
<dbReference type="RefSeq" id="WP_121304678.1">
    <property type="nucleotide sequence ID" value="NZ_RBWW01000003.1"/>
</dbReference>
<sequence>MIETILVPVDGSAPAQEAVKYTQTVFPDANITLLTVIDPADGFAGYSGDDDGSWEKQAKAEAESLLKDAQAEFMSPEKIRTSVVVGNPVETIIATVKNEDIDQVIMGSHGRDGIQRLLVGSVAEQVMRKAPAPVTITR</sequence>
<keyword evidence="4" id="KW-1185">Reference proteome</keyword>
<dbReference type="InterPro" id="IPR014729">
    <property type="entry name" value="Rossmann-like_a/b/a_fold"/>
</dbReference>
<feature type="domain" description="UspA" evidence="2">
    <location>
        <begin position="1"/>
        <end position="138"/>
    </location>
</feature>
<dbReference type="EMBL" id="RBWW01000003">
    <property type="protein sequence ID" value="RKS75936.1"/>
    <property type="molecule type" value="Genomic_DNA"/>
</dbReference>
<comment type="caution">
    <text evidence="3">The sequence shown here is derived from an EMBL/GenBank/DDBJ whole genome shotgun (WGS) entry which is preliminary data.</text>
</comment>